<reference evidence="3 4" key="1">
    <citation type="submission" date="2018-08" db="EMBL/GenBank/DDBJ databases">
        <title>Genomic Encyclopedia of Archaeal and Bacterial Type Strains, Phase II (KMG-II): from individual species to whole genera.</title>
        <authorList>
            <person name="Goeker M."/>
        </authorList>
    </citation>
    <scope>NUCLEOTIDE SEQUENCE [LARGE SCALE GENOMIC DNA]</scope>
    <source>
        <strain evidence="3 4">DSM 17099</strain>
    </source>
</reference>
<dbReference type="PANTHER" id="PTHR33498:SF1">
    <property type="entry name" value="TRANSPOSASE FOR INSERTION SEQUENCE ELEMENT IS1557"/>
    <property type="match status" value="1"/>
</dbReference>
<dbReference type="Proteomes" id="UP000256941">
    <property type="component" value="Unassembled WGS sequence"/>
</dbReference>
<comment type="caution">
    <text evidence="3">The sequence shown here is derived from an EMBL/GenBank/DDBJ whole genome shotgun (WGS) entry which is preliminary data.</text>
</comment>
<protein>
    <submittedName>
        <fullName evidence="3">Transposase</fullName>
    </submittedName>
</protein>
<dbReference type="InterPro" id="IPR029261">
    <property type="entry name" value="Transposase_Znf"/>
</dbReference>
<dbReference type="NCBIfam" id="NF033550">
    <property type="entry name" value="transpos_ISL3"/>
    <property type="match status" value="1"/>
</dbReference>
<evidence type="ECO:0000313" key="3">
    <source>
        <dbReference type="EMBL" id="REF68264.1"/>
    </source>
</evidence>
<evidence type="ECO:0000313" key="4">
    <source>
        <dbReference type="Proteomes" id="UP000256941"/>
    </source>
</evidence>
<evidence type="ECO:0000259" key="1">
    <source>
        <dbReference type="Pfam" id="PF01610"/>
    </source>
</evidence>
<dbReference type="EMBL" id="QTUJ01000003">
    <property type="protein sequence ID" value="REF68264.1"/>
    <property type="molecule type" value="Genomic_DNA"/>
</dbReference>
<name>A0A3D9XCZ3_PARVE</name>
<dbReference type="Pfam" id="PF14690">
    <property type="entry name" value="Zn_ribbon_ISL3"/>
    <property type="match status" value="1"/>
</dbReference>
<proteinExistence type="predicted"/>
<feature type="domain" description="Transposase IS204/IS1001/IS1096/IS1165 DDE" evidence="1">
    <location>
        <begin position="158"/>
        <end position="256"/>
    </location>
</feature>
<feature type="domain" description="Transposase IS204/IS1001/IS1096/IS1165 zinc-finger" evidence="2">
    <location>
        <begin position="38"/>
        <end position="81"/>
    </location>
</feature>
<gene>
    <name evidence="3" type="ORF">BDD41_3299</name>
</gene>
<dbReference type="PANTHER" id="PTHR33498">
    <property type="entry name" value="TRANSPOSASE FOR INSERTION SEQUENCE ELEMENT IS1557"/>
    <property type="match status" value="1"/>
</dbReference>
<evidence type="ECO:0000259" key="2">
    <source>
        <dbReference type="Pfam" id="PF14690"/>
    </source>
</evidence>
<dbReference type="InterPro" id="IPR002560">
    <property type="entry name" value="Transposase_DDE"/>
</dbReference>
<organism evidence="3 4">
    <name type="scientific">Paracoccus versutus</name>
    <name type="common">Thiobacillus versutus</name>
    <dbReference type="NCBI Taxonomy" id="34007"/>
    <lineage>
        <taxon>Bacteria</taxon>
        <taxon>Pseudomonadati</taxon>
        <taxon>Pseudomonadota</taxon>
        <taxon>Alphaproteobacteria</taxon>
        <taxon>Rhodobacterales</taxon>
        <taxon>Paracoccaceae</taxon>
        <taxon>Paracoccus</taxon>
    </lineage>
</organism>
<feature type="domain" description="Transposase IS204/IS1001/IS1096/IS1165 DDE" evidence="1">
    <location>
        <begin position="375"/>
        <end position="514"/>
    </location>
</feature>
<dbReference type="Pfam" id="PF01610">
    <property type="entry name" value="DDE_Tnp_ISL3"/>
    <property type="match status" value="2"/>
</dbReference>
<dbReference type="InterPro" id="IPR047951">
    <property type="entry name" value="Transpos_ISL3"/>
</dbReference>
<dbReference type="GeneID" id="93452949"/>
<accession>A0A3D9XCZ3</accession>
<dbReference type="RefSeq" id="WP_011749544.1">
    <property type="nucleotide sequence ID" value="NZ_CP038197.1"/>
</dbReference>
<dbReference type="AlphaFoldDB" id="A0A3D9XCZ3"/>
<sequence>MASWFSRRDFLPAGLTADQIELDGNTIRIHARSSAAAAACPHCGSISEHVHSRYRRRPADVPAHGRAVEIVLQVRRFRCRAPGCPARIFAERFPSGVTRPHMRRTSRLQDLVRHLGLALGGRPAQALARRLLVPASKDTFLRGARSLMGPVSEPPRVIGIDDWAWRKGQRYGTMICDLERRQVIDLLPDREPATVEAWLRAHPGIRIIARDRNGGYGGAATRALPQAVQVADRWHLLENASAAFLAAVQRSMPVIRRAIGAKTLDPALLTAAERLQYEGFRRRQQTNRMVRTMADEGLPIKRIVRSTGLSRKLVRQILRGEREDVFRIRESSLTPWLPRLEREWNGGCRNGAELWRRLREDGFRGSLRVVGEWATRQRRAEQAVPNGMGKSPPARRIARLLTMGRDHLSRADALQVAQIEAASPALATARALADRFTDMVRNGREDVLASWLDEAADSMIASFARGLRSDCAAVAAALREPWSNGQTEGQINRLKTLKRQMYGRANIDLLRARLLAPA</sequence>